<comment type="subcellular location">
    <subcellularLocation>
        <location evidence="2">Cytoplasm</location>
    </subcellularLocation>
</comment>
<evidence type="ECO:0000313" key="16">
    <source>
        <dbReference type="Proteomes" id="UP000041254"/>
    </source>
</evidence>
<dbReference type="InterPro" id="IPR050821">
    <property type="entry name" value="Cytosolic_carboxypeptidase"/>
</dbReference>
<dbReference type="InterPro" id="IPR034286">
    <property type="entry name" value="M14_AGBL5-like"/>
</dbReference>
<evidence type="ECO:0000256" key="12">
    <source>
        <dbReference type="PROSITE-ProRule" id="PRU01379"/>
    </source>
</evidence>
<dbReference type="GO" id="GO:0008270">
    <property type="term" value="F:zinc ion binding"/>
    <property type="evidence" value="ECO:0007669"/>
    <property type="project" value="InterPro"/>
</dbReference>
<feature type="region of interest" description="Disordered" evidence="13">
    <location>
        <begin position="304"/>
        <end position="323"/>
    </location>
</feature>
<protein>
    <recommendedName>
        <fullName evidence="11">tubulin-glutamate carboxypeptidase</fullName>
        <ecNumber evidence="11">3.4.17.24</ecNumber>
    </recommendedName>
</protein>
<feature type="active site" description="Proton donor/acceptor" evidence="12">
    <location>
        <position position="842"/>
    </location>
</feature>
<feature type="region of interest" description="Disordered" evidence="13">
    <location>
        <begin position="1008"/>
        <end position="1332"/>
    </location>
</feature>
<evidence type="ECO:0000256" key="7">
    <source>
        <dbReference type="ARBA" id="ARBA00022801"/>
    </source>
</evidence>
<feature type="compositionally biased region" description="Basic and acidic residues" evidence="13">
    <location>
        <begin position="356"/>
        <end position="370"/>
    </location>
</feature>
<feature type="compositionally biased region" description="Basic and acidic residues" evidence="13">
    <location>
        <begin position="436"/>
        <end position="449"/>
    </location>
</feature>
<feature type="compositionally biased region" description="Polar residues" evidence="13">
    <location>
        <begin position="1162"/>
        <end position="1175"/>
    </location>
</feature>
<dbReference type="GO" id="GO:0004181">
    <property type="term" value="F:metallocarboxypeptidase activity"/>
    <property type="evidence" value="ECO:0007669"/>
    <property type="project" value="InterPro"/>
</dbReference>
<feature type="compositionally biased region" description="Polar residues" evidence="13">
    <location>
        <begin position="1209"/>
        <end position="1222"/>
    </location>
</feature>
<feature type="region of interest" description="Disordered" evidence="13">
    <location>
        <begin position="550"/>
        <end position="585"/>
    </location>
</feature>
<sequence>MSSRPPRPSDINTTASPPRASRQTASSKPRAAADVTIPGLPHARTSEGITTRRERDTQRATGRHKRGASEGPGAHAANLKAVRAPPPPPKGEGAKLRKVLGEWIFFSDFDSGNAAEVEEINGEYHVWVAPDCLGTPFPVNQEHKHHSKKDDAANGGGAPEGESDDDSTESEPTATEKDVKDKDGSGRAKKAYTPFHTWFYFGIEGGTKGTSIALVIRRLNQQGRLFQQGMKPVVRCVPHATKWKRLTTPCVGTNVNGEFRVSFRHTFEADGGCTYFAFTYPFSYAANQLYLDLLEHHFRSSPFSPAWHPSSQPPSLDPCPAVSGGHAALHKAHSCPDDPLLAAVDEEVIEEDIRVEDDSTHDERDRDRKRPPSSVWQKLTAVWQRRKSTEPLPLKCDEAAGEKLPAPSLPPIGSSANVAPRVVKRLCGAMQGSRARSFDHPQQPDKPIEADNTDSSPNAAAEKLVIEPAGELDADFKQRDSVRRLTLSEFEQLTGVSFQNGVTLSTCRDVYFARQLLCHSLEGRRVELLTITAAPQSQLPSFQRANTTTQIGVPAVENERSNKLVRDSSRDRLRPSGRNISNLPAHLLPTAVNANTSSSSESSEAKRPPRESPLCFDECAVAGVRLGEEPPSALRLPLAFPGRKVIFISARVHPGETPGQFVCLGLLHFLLSTDPRAQLLRHYFVFKCVPIINPDGVARGHYRANLRGQNLNRYYDTPHPHNHEAIAPIRRLLVHWATKGIPMDRKGGDGGGRLAFYMDLHGHATKRGTFVLANHLSGWDQIWNVAFSRLLGLNSPHFEPDACSFSMKNMKSKDNRDGLSKEGSGRVAVYRATGLYHSYTLECNYNAGRCTHPIPSAPGVEPQLPHTVIPVSQKTPVPYTDEVWAQIGQAICVSVLDFYGWNPCSRLPSSRYRSLIGLLDSFPPSFKIDSRNLARNRSRLLKATLPANTNNSSINSPLVPPPDVPPPFFPASGSPLPPSIPSDLPAWIKVSDQFLPDALSGKTSNWPYLNTNLTPHVRPPPVSVDKSRGRDRKKDDSEGDAEKSCDEAVTASELEPPAAVEAEAAKDEVTVPDDDIDDEPEMPQQPPSPTAMPPSARKMPVAINSPPPSPNKSQLPSPKRRPEKQALSLRGQAAVSRDRSVDAPSSRIPRPPSASRTRKAAATNTEKTAISSSPESAKLEERLSRSGWQRRPGSRGNDDKAREEKTVSSRRLPSFESQSTAASLERGPVLAKTTPPAPKASLLPKPQLPQTVTIPSFARLPNSRSISSGEDEQQPPVLPSLLKPPTLYPRRANSLVRPPLGPQMKRMMGEDCRSRSNRGGIEGILASSPRTIRRLLDATMKVEEAEEWATDSFASESSVHEDMDVPAAAATDEGGQSEAAKQPETQPAPMEDKKEKPVSLSKTVRRPPPPKAANPKAPIPPLPPPLTKSTPAPTAASTTAWRMRSSRLCTGRRKPPVPTAKKDSRVDGERLCLSLRYPNQDALALRRAVRGDTKGPEYATQRATLNPSRSTDTLVQPTGRLSLMKRGRSLANIDHHPQPMSQPQQQGLPAGVSEALEREENEMMIAAMASLRQQNGVMMAPYPFYATNIDGNFRNVRVKI</sequence>
<feature type="compositionally biased region" description="Low complexity" evidence="13">
    <location>
        <begin position="1239"/>
        <end position="1250"/>
    </location>
</feature>
<dbReference type="EC" id="3.4.17.24" evidence="11"/>
<evidence type="ECO:0000256" key="5">
    <source>
        <dbReference type="ARBA" id="ARBA00022670"/>
    </source>
</evidence>
<feature type="compositionally biased region" description="Basic and acidic residues" evidence="13">
    <location>
        <begin position="1025"/>
        <end position="1046"/>
    </location>
</feature>
<feature type="region of interest" description="Disordered" evidence="13">
    <location>
        <begin position="433"/>
        <end position="457"/>
    </location>
</feature>
<dbReference type="Gene3D" id="3.40.630.10">
    <property type="entry name" value="Zn peptidases"/>
    <property type="match status" value="1"/>
</dbReference>
<evidence type="ECO:0000256" key="3">
    <source>
        <dbReference type="ARBA" id="ARBA00005988"/>
    </source>
</evidence>
<evidence type="ECO:0000256" key="13">
    <source>
        <dbReference type="SAM" id="MobiDB-lite"/>
    </source>
</evidence>
<evidence type="ECO:0000256" key="4">
    <source>
        <dbReference type="ARBA" id="ARBA00022490"/>
    </source>
</evidence>
<dbReference type="CDD" id="cd06236">
    <property type="entry name" value="M14_AGBL5_like"/>
    <property type="match status" value="1"/>
</dbReference>
<reference evidence="15 16" key="1">
    <citation type="submission" date="2014-11" db="EMBL/GenBank/DDBJ databases">
        <authorList>
            <person name="Zhu J."/>
            <person name="Qi W."/>
            <person name="Song R."/>
        </authorList>
    </citation>
    <scope>NUCLEOTIDE SEQUENCE [LARGE SCALE GENOMIC DNA]</scope>
</reference>
<keyword evidence="6" id="KW-0479">Metal-binding</keyword>
<dbReference type="PROSITE" id="PS52035">
    <property type="entry name" value="PEPTIDASE_M14"/>
    <property type="match status" value="1"/>
</dbReference>
<keyword evidence="8" id="KW-0862">Zinc</keyword>
<dbReference type="EMBL" id="CDMY01000306">
    <property type="protein sequence ID" value="CEM01605.1"/>
    <property type="molecule type" value="Genomic_DNA"/>
</dbReference>
<accession>A0A0G4ESJ8</accession>
<feature type="region of interest" description="Disordered" evidence="13">
    <location>
        <begin position="1346"/>
        <end position="1444"/>
    </location>
</feature>
<feature type="compositionally biased region" description="Basic and acidic residues" evidence="13">
    <location>
        <begin position="1196"/>
        <end position="1207"/>
    </location>
</feature>
<dbReference type="GO" id="GO:0005737">
    <property type="term" value="C:cytoplasm"/>
    <property type="evidence" value="ECO:0007669"/>
    <property type="project" value="UniProtKB-SubCell"/>
</dbReference>
<evidence type="ECO:0000259" key="14">
    <source>
        <dbReference type="PROSITE" id="PS52035"/>
    </source>
</evidence>
<feature type="compositionally biased region" description="Basic and acidic residues" evidence="13">
    <location>
        <begin position="557"/>
        <end position="574"/>
    </location>
</feature>
<feature type="region of interest" description="Disordered" evidence="13">
    <location>
        <begin position="593"/>
        <end position="612"/>
    </location>
</feature>
<dbReference type="Pfam" id="PF00246">
    <property type="entry name" value="Peptidase_M14"/>
    <property type="match status" value="1"/>
</dbReference>
<feature type="compositionally biased region" description="Low complexity" evidence="13">
    <location>
        <begin position="1427"/>
        <end position="1440"/>
    </location>
</feature>
<feature type="compositionally biased region" description="Acidic residues" evidence="13">
    <location>
        <begin position="1070"/>
        <end position="1081"/>
    </location>
</feature>
<feature type="compositionally biased region" description="Low complexity" evidence="13">
    <location>
        <begin position="1051"/>
        <end position="1062"/>
    </location>
</feature>
<dbReference type="InterPro" id="IPR000834">
    <property type="entry name" value="Peptidase_M14"/>
</dbReference>
<feature type="compositionally biased region" description="Pro residues" evidence="13">
    <location>
        <begin position="958"/>
        <end position="976"/>
    </location>
</feature>
<feature type="compositionally biased region" description="Pro residues" evidence="13">
    <location>
        <begin position="1083"/>
        <end position="1092"/>
    </location>
</feature>
<feature type="compositionally biased region" description="Basic and acidic residues" evidence="13">
    <location>
        <begin position="174"/>
        <end position="186"/>
    </location>
</feature>
<name>A0A0G4ESJ8_VITBC</name>
<evidence type="ECO:0000256" key="8">
    <source>
        <dbReference type="ARBA" id="ARBA00022833"/>
    </source>
</evidence>
<feature type="domain" description="Peptidase M14" evidence="14">
    <location>
        <begin position="483"/>
        <end position="899"/>
    </location>
</feature>
<dbReference type="Proteomes" id="UP000041254">
    <property type="component" value="Unassembled WGS sequence"/>
</dbReference>
<feature type="region of interest" description="Disordered" evidence="13">
    <location>
        <begin position="351"/>
        <end position="375"/>
    </location>
</feature>
<comment type="similarity">
    <text evidence="3 12">Belongs to the peptidase M14 family.</text>
</comment>
<evidence type="ECO:0000256" key="1">
    <source>
        <dbReference type="ARBA" id="ARBA00001947"/>
    </source>
</evidence>
<feature type="region of interest" description="Disordered" evidence="13">
    <location>
        <begin position="1"/>
        <end position="94"/>
    </location>
</feature>
<dbReference type="GO" id="GO:0006508">
    <property type="term" value="P:proteolysis"/>
    <property type="evidence" value="ECO:0007669"/>
    <property type="project" value="UniProtKB-KW"/>
</dbReference>
<evidence type="ECO:0000256" key="11">
    <source>
        <dbReference type="ARBA" id="ARBA00026108"/>
    </source>
</evidence>
<keyword evidence="16" id="KW-1185">Reference proteome</keyword>
<dbReference type="STRING" id="1169540.A0A0G4ESJ8"/>
<keyword evidence="7" id="KW-0378">Hydrolase</keyword>
<comment type="cofactor">
    <cofactor evidence="1">
        <name>Zn(2+)</name>
        <dbReference type="ChEBI" id="CHEBI:29105"/>
    </cofactor>
</comment>
<evidence type="ECO:0000313" key="15">
    <source>
        <dbReference type="EMBL" id="CEM01605.1"/>
    </source>
</evidence>
<dbReference type="SUPFAM" id="SSF53187">
    <property type="entry name" value="Zn-dependent exopeptidases"/>
    <property type="match status" value="1"/>
</dbReference>
<dbReference type="PANTHER" id="PTHR12756">
    <property type="entry name" value="CYTOSOLIC CARBOXYPEPTIDASE"/>
    <property type="match status" value="1"/>
</dbReference>
<comment type="catalytic activity">
    <reaction evidence="10">
        <text>C-terminal L-alpha-aminoacyl-L-glutamyl-L-glutamyl-[tubulin] + H2O = C-terminal L-alpha-aminoacyl-L-glutamyl-[tubulin] + L-glutamate</text>
        <dbReference type="Rhea" id="RHEA:63792"/>
        <dbReference type="Rhea" id="RHEA-COMP:16435"/>
        <dbReference type="Rhea" id="RHEA-COMP:16436"/>
        <dbReference type="ChEBI" id="CHEBI:15377"/>
        <dbReference type="ChEBI" id="CHEBI:29985"/>
        <dbReference type="ChEBI" id="CHEBI:149555"/>
        <dbReference type="ChEBI" id="CHEBI:149556"/>
        <dbReference type="EC" id="3.4.17.24"/>
    </reaction>
    <physiologicalReaction direction="left-to-right" evidence="10">
        <dbReference type="Rhea" id="RHEA:63793"/>
    </physiologicalReaction>
</comment>
<feature type="compositionally biased region" description="Pro residues" evidence="13">
    <location>
        <begin position="1406"/>
        <end position="1426"/>
    </location>
</feature>
<keyword evidence="9" id="KW-0482">Metalloprotease</keyword>
<dbReference type="Gene3D" id="2.60.40.3120">
    <property type="match status" value="1"/>
</dbReference>
<evidence type="ECO:0000256" key="10">
    <source>
        <dbReference type="ARBA" id="ARBA00024524"/>
    </source>
</evidence>
<evidence type="ECO:0000256" key="6">
    <source>
        <dbReference type="ARBA" id="ARBA00022723"/>
    </source>
</evidence>
<organism evidence="15 16">
    <name type="scientific">Vitrella brassicaformis (strain CCMP3155)</name>
    <dbReference type="NCBI Taxonomy" id="1169540"/>
    <lineage>
        <taxon>Eukaryota</taxon>
        <taxon>Sar</taxon>
        <taxon>Alveolata</taxon>
        <taxon>Colpodellida</taxon>
        <taxon>Vitrellaceae</taxon>
        <taxon>Vitrella</taxon>
    </lineage>
</organism>
<dbReference type="InParanoid" id="A0A0G4ESJ8"/>
<feature type="compositionally biased region" description="Polar residues" evidence="13">
    <location>
        <begin position="10"/>
        <end position="27"/>
    </location>
</feature>
<dbReference type="OrthoDB" id="10253041at2759"/>
<evidence type="ECO:0000256" key="2">
    <source>
        <dbReference type="ARBA" id="ARBA00004496"/>
    </source>
</evidence>
<feature type="region of interest" description="Disordered" evidence="13">
    <location>
        <begin position="948"/>
        <end position="976"/>
    </location>
</feature>
<evidence type="ECO:0000256" key="9">
    <source>
        <dbReference type="ARBA" id="ARBA00023049"/>
    </source>
</evidence>
<dbReference type="VEuPathDB" id="CryptoDB:Vbra_20809"/>
<proteinExistence type="inferred from homology"/>
<keyword evidence="4" id="KW-0963">Cytoplasm</keyword>
<dbReference type="PANTHER" id="PTHR12756:SF12">
    <property type="entry name" value="CYTOSOLIC CARBOXYPEPTIDASE-LIKE PROTEIN 5"/>
    <property type="match status" value="1"/>
</dbReference>
<feature type="region of interest" description="Disordered" evidence="13">
    <location>
        <begin position="138"/>
        <end position="186"/>
    </location>
</feature>
<keyword evidence="5" id="KW-0645">Protease</keyword>
<gene>
    <name evidence="15" type="ORF">Vbra_20809</name>
</gene>